<dbReference type="AlphaFoldDB" id="A0A8K0JV39"/>
<dbReference type="PIRSF" id="PIRSF028983">
    <property type="entry name" value="BCP1"/>
    <property type="match status" value="1"/>
</dbReference>
<evidence type="ECO:0000256" key="2">
    <source>
        <dbReference type="PIRNR" id="PIRNR028983"/>
    </source>
</evidence>
<feature type="region of interest" description="Disordered" evidence="3">
    <location>
        <begin position="1"/>
        <end position="38"/>
    </location>
</feature>
<evidence type="ECO:0000256" key="1">
    <source>
        <dbReference type="ARBA" id="ARBA00006781"/>
    </source>
</evidence>
<dbReference type="PANTHER" id="PTHR13261:SF0">
    <property type="entry name" value="BRCA2 AND CDKN1A-INTERACTING PROTEIN"/>
    <property type="match status" value="1"/>
</dbReference>
<protein>
    <recommendedName>
        <fullName evidence="2">Protein BCCIP homolog</fullName>
    </recommendedName>
</protein>
<feature type="compositionally biased region" description="Basic residues" evidence="3">
    <location>
        <begin position="1"/>
        <end position="10"/>
    </location>
</feature>
<reference evidence="4" key="1">
    <citation type="submission" date="2013-04" db="EMBL/GenBank/DDBJ databases">
        <authorList>
            <person name="Qu J."/>
            <person name="Murali S.C."/>
            <person name="Bandaranaike D."/>
            <person name="Bellair M."/>
            <person name="Blankenburg K."/>
            <person name="Chao H."/>
            <person name="Dinh H."/>
            <person name="Doddapaneni H."/>
            <person name="Downs B."/>
            <person name="Dugan-Rocha S."/>
            <person name="Elkadiri S."/>
            <person name="Gnanaolivu R.D."/>
            <person name="Hernandez B."/>
            <person name="Javaid M."/>
            <person name="Jayaseelan J.C."/>
            <person name="Lee S."/>
            <person name="Li M."/>
            <person name="Ming W."/>
            <person name="Munidasa M."/>
            <person name="Muniz J."/>
            <person name="Nguyen L."/>
            <person name="Ongeri F."/>
            <person name="Osuji N."/>
            <person name="Pu L.-L."/>
            <person name="Puazo M."/>
            <person name="Qu C."/>
            <person name="Quiroz J."/>
            <person name="Raj R."/>
            <person name="Weissenberger G."/>
            <person name="Xin Y."/>
            <person name="Zou X."/>
            <person name="Han Y."/>
            <person name="Richards S."/>
            <person name="Worley K."/>
            <person name="Muzny D."/>
            <person name="Gibbs R."/>
        </authorList>
    </citation>
    <scope>NUCLEOTIDE SEQUENCE</scope>
    <source>
        <strain evidence="4">Sampled in the wild</strain>
    </source>
</reference>
<evidence type="ECO:0000313" key="5">
    <source>
        <dbReference type="Proteomes" id="UP000792457"/>
    </source>
</evidence>
<dbReference type="InterPro" id="IPR025602">
    <property type="entry name" value="BCP1_family"/>
</dbReference>
<comment type="similarity">
    <text evidence="1 2">Belongs to the BCP1 family.</text>
</comment>
<dbReference type="Proteomes" id="UP000792457">
    <property type="component" value="Unassembled WGS sequence"/>
</dbReference>
<gene>
    <name evidence="4" type="ORF">J437_LFUL002706</name>
</gene>
<evidence type="ECO:0000256" key="3">
    <source>
        <dbReference type="SAM" id="MobiDB-lite"/>
    </source>
</evidence>
<dbReference type="OrthoDB" id="27543at2759"/>
<dbReference type="Pfam" id="PF13862">
    <property type="entry name" value="BCCIP"/>
    <property type="match status" value="1"/>
</dbReference>
<comment type="caution">
    <text evidence="4">The sequence shown here is derived from an EMBL/GenBank/DDBJ whole genome shotgun (WGS) entry which is preliminary data.</text>
</comment>
<organism evidence="4 5">
    <name type="scientific">Ladona fulva</name>
    <name type="common">Scarce chaser dragonfly</name>
    <name type="synonym">Libellula fulva</name>
    <dbReference type="NCBI Taxonomy" id="123851"/>
    <lineage>
        <taxon>Eukaryota</taxon>
        <taxon>Metazoa</taxon>
        <taxon>Ecdysozoa</taxon>
        <taxon>Arthropoda</taxon>
        <taxon>Hexapoda</taxon>
        <taxon>Insecta</taxon>
        <taxon>Pterygota</taxon>
        <taxon>Palaeoptera</taxon>
        <taxon>Odonata</taxon>
        <taxon>Epiprocta</taxon>
        <taxon>Anisoptera</taxon>
        <taxon>Libelluloidea</taxon>
        <taxon>Libellulidae</taxon>
        <taxon>Ladona</taxon>
    </lineage>
</organism>
<dbReference type="EMBL" id="KZ308148">
    <property type="protein sequence ID" value="KAG8222983.1"/>
    <property type="molecule type" value="Genomic_DNA"/>
</dbReference>
<dbReference type="PANTHER" id="PTHR13261">
    <property type="entry name" value="BRCA2 AND CDKN1A INTERACTING PROTEIN"/>
    <property type="match status" value="1"/>
</dbReference>
<proteinExistence type="inferred from homology"/>
<dbReference type="GO" id="GO:0005634">
    <property type="term" value="C:nucleus"/>
    <property type="evidence" value="ECO:0007669"/>
    <property type="project" value="TreeGrafter"/>
</dbReference>
<feature type="region of interest" description="Disordered" evidence="3">
    <location>
        <begin position="224"/>
        <end position="243"/>
    </location>
</feature>
<keyword evidence="5" id="KW-1185">Reference proteome</keyword>
<reference evidence="4" key="2">
    <citation type="submission" date="2017-10" db="EMBL/GenBank/DDBJ databases">
        <title>Ladona fulva Genome sequencing and assembly.</title>
        <authorList>
            <person name="Murali S."/>
            <person name="Richards S."/>
            <person name="Bandaranaike D."/>
            <person name="Bellair M."/>
            <person name="Blankenburg K."/>
            <person name="Chao H."/>
            <person name="Dinh H."/>
            <person name="Doddapaneni H."/>
            <person name="Dugan-Rocha S."/>
            <person name="Elkadiri S."/>
            <person name="Gnanaolivu R."/>
            <person name="Hernandez B."/>
            <person name="Skinner E."/>
            <person name="Javaid M."/>
            <person name="Lee S."/>
            <person name="Li M."/>
            <person name="Ming W."/>
            <person name="Munidasa M."/>
            <person name="Muniz J."/>
            <person name="Nguyen L."/>
            <person name="Hughes D."/>
            <person name="Osuji N."/>
            <person name="Pu L.-L."/>
            <person name="Puazo M."/>
            <person name="Qu C."/>
            <person name="Quiroz J."/>
            <person name="Raj R."/>
            <person name="Weissenberger G."/>
            <person name="Xin Y."/>
            <person name="Zou X."/>
            <person name="Han Y."/>
            <person name="Worley K."/>
            <person name="Muzny D."/>
            <person name="Gibbs R."/>
        </authorList>
    </citation>
    <scope>NUCLEOTIDE SEQUENCE</scope>
    <source>
        <strain evidence="4">Sampled in the wild</strain>
    </source>
</reference>
<sequence length="317" mass="35541">MAAPVKKRAIGGKDTDPLDGSDSSDSDSINEDDELGSVGQEIQVDFEGRNPIDSDFHGIKQLLQQLFLKAHVNLSELTDLIISQNYVGSVVKQSEIDEGSDDEDDDLADSNDVFGITTVINLTEKKELECIRQLRSLLLELCEEHGSEETKELVRSLVQSGGPQHNVGLLITERFINIPVQIAVPLLESLSKEIKRAQEKRMPFDFSYYILICKLYKMDAKAQRKSRKKKNDKGRPGLEDPSVIWSNPEEEVISEDADYSFEFCVKDEAGSGLGGQWEEGDAEMVPYRRVLILQSDRFEHAIGRVKAFVSEETSSRN</sequence>
<name>A0A8K0JV39_LADFU</name>
<feature type="compositionally biased region" description="Acidic residues" evidence="3">
    <location>
        <begin position="17"/>
        <end position="35"/>
    </location>
</feature>
<evidence type="ECO:0000313" key="4">
    <source>
        <dbReference type="EMBL" id="KAG8222983.1"/>
    </source>
</evidence>
<accession>A0A8K0JV39</accession>